<feature type="non-terminal residue" evidence="2">
    <location>
        <position position="1"/>
    </location>
</feature>
<evidence type="ECO:0000313" key="3">
    <source>
        <dbReference type="Proteomes" id="UP000092154"/>
    </source>
</evidence>
<evidence type="ECO:0000313" key="2">
    <source>
        <dbReference type="EMBL" id="OAX34269.1"/>
    </source>
</evidence>
<keyword evidence="3" id="KW-1185">Reference proteome</keyword>
<evidence type="ECO:0000256" key="1">
    <source>
        <dbReference type="SAM" id="MobiDB-lite"/>
    </source>
</evidence>
<organism evidence="2 3">
    <name type="scientific">Rhizopogon vinicolor AM-OR11-026</name>
    <dbReference type="NCBI Taxonomy" id="1314800"/>
    <lineage>
        <taxon>Eukaryota</taxon>
        <taxon>Fungi</taxon>
        <taxon>Dikarya</taxon>
        <taxon>Basidiomycota</taxon>
        <taxon>Agaricomycotina</taxon>
        <taxon>Agaricomycetes</taxon>
        <taxon>Agaricomycetidae</taxon>
        <taxon>Boletales</taxon>
        <taxon>Suillineae</taxon>
        <taxon>Rhizopogonaceae</taxon>
        <taxon>Rhizopogon</taxon>
    </lineage>
</organism>
<sequence length="89" mass="10056">AVLMVRNAQEEGPINGGDDDIEDDSLLERCPTHHEVFQAASVINRYVEHLDDPLARKLEATLASFGHQIRLEESRSMSPTRLTDYFTCI</sequence>
<dbReference type="OrthoDB" id="162969at2759"/>
<gene>
    <name evidence="2" type="ORF">K503DRAFT_699038</name>
</gene>
<feature type="region of interest" description="Disordered" evidence="1">
    <location>
        <begin position="1"/>
        <end position="24"/>
    </location>
</feature>
<name>A0A1B7MNU8_9AGAM</name>
<accession>A0A1B7MNU8</accession>
<proteinExistence type="predicted"/>
<dbReference type="STRING" id="1314800.A0A1B7MNU8"/>
<dbReference type="InParanoid" id="A0A1B7MNU8"/>
<reference evidence="2 3" key="1">
    <citation type="submission" date="2016-06" db="EMBL/GenBank/DDBJ databases">
        <title>Comparative genomics of the ectomycorrhizal sister species Rhizopogon vinicolor and Rhizopogon vesiculosus (Basidiomycota: Boletales) reveals a divergence of the mating type B locus.</title>
        <authorList>
            <consortium name="DOE Joint Genome Institute"/>
            <person name="Mujic A.B."/>
            <person name="Kuo A."/>
            <person name="Tritt A."/>
            <person name="Lipzen A."/>
            <person name="Chen C."/>
            <person name="Johnson J."/>
            <person name="Sharma A."/>
            <person name="Barry K."/>
            <person name="Grigoriev I.V."/>
            <person name="Spatafora J.W."/>
        </authorList>
    </citation>
    <scope>NUCLEOTIDE SEQUENCE [LARGE SCALE GENOMIC DNA]</scope>
    <source>
        <strain evidence="2 3">AM-OR11-026</strain>
    </source>
</reference>
<dbReference type="EMBL" id="KV448634">
    <property type="protein sequence ID" value="OAX34269.1"/>
    <property type="molecule type" value="Genomic_DNA"/>
</dbReference>
<dbReference type="Proteomes" id="UP000092154">
    <property type="component" value="Unassembled WGS sequence"/>
</dbReference>
<dbReference type="AlphaFoldDB" id="A0A1B7MNU8"/>
<protein>
    <submittedName>
        <fullName evidence="2">Uncharacterized protein</fullName>
    </submittedName>
</protein>